<evidence type="ECO:0000313" key="7">
    <source>
        <dbReference type="EMBL" id="PSU07903.1"/>
    </source>
</evidence>
<dbReference type="Pfam" id="PF05992">
    <property type="entry name" value="SbmA_BacA"/>
    <property type="match status" value="1"/>
</dbReference>
<dbReference type="EMBL" id="PYMK01000001">
    <property type="protein sequence ID" value="PSU31384.1"/>
    <property type="molecule type" value="Genomic_DNA"/>
</dbReference>
<dbReference type="OrthoDB" id="8233587at2"/>
<evidence type="ECO:0000313" key="10">
    <source>
        <dbReference type="Proteomes" id="UP000196485"/>
    </source>
</evidence>
<dbReference type="GO" id="GO:0005524">
    <property type="term" value="F:ATP binding"/>
    <property type="evidence" value="ECO:0007669"/>
    <property type="project" value="InterPro"/>
</dbReference>
<evidence type="ECO:0000256" key="2">
    <source>
        <dbReference type="ARBA" id="ARBA00022448"/>
    </source>
</evidence>
<evidence type="ECO:0000313" key="12">
    <source>
        <dbReference type="Proteomes" id="UP000241858"/>
    </source>
</evidence>
<organism evidence="8 11">
    <name type="scientific">Photobacterium aquimaris</name>
    <dbReference type="NCBI Taxonomy" id="512643"/>
    <lineage>
        <taxon>Bacteria</taxon>
        <taxon>Pseudomonadati</taxon>
        <taxon>Pseudomonadota</taxon>
        <taxon>Gammaproteobacteria</taxon>
        <taxon>Vibrionales</taxon>
        <taxon>Vibrionaceae</taxon>
        <taxon>Photobacterium</taxon>
    </lineage>
</organism>
<sequence>MFKSFFLDRRWFLWSIVGSAVILYVTWYKVQIDVEVNEWFGSFYDLIQKALAKPNAVTFDEFLAGCIEFFNIVSVYIIIAVILDFFVRHYVFRWRTAMNNYYMKHWDKISHIEGASQRVQEDTMRFARIVESLGVSFMRSLMTLFAFLPILWVLSENITELPWIGAVDRSLVYLAIISALFGTVLLAIVGVRLPGLEFKNQKVEAAYRKELVFGEDNSQRAEPETVKELFFNVRKNYFNLYRHYLYFDIAKWSYIQYTVIVPYIALGPAIVSGALTLGVLQQILRAFGKVEESFQFLVHSWSTIVELMSIYKRLRAFEVQINDAINVESVPAD</sequence>
<dbReference type="PANTHER" id="PTHR11384">
    <property type="entry name" value="ATP-BINDING CASSETTE, SUB-FAMILY D MEMBER"/>
    <property type="match status" value="1"/>
</dbReference>
<evidence type="ECO:0000256" key="1">
    <source>
        <dbReference type="ARBA" id="ARBA00004651"/>
    </source>
</evidence>
<reference evidence="9" key="2">
    <citation type="submission" date="2017-06" db="EMBL/GenBank/DDBJ databases">
        <authorList>
            <person name="Kim H.J."/>
            <person name="Triplett B.A."/>
        </authorList>
    </citation>
    <scope>NUCLEOTIDE SEQUENCE [LARGE SCALE GENOMIC DNA]</scope>
    <source>
        <strain evidence="9">Type strain: CECT 9192</strain>
    </source>
</reference>
<dbReference type="GO" id="GO:1904680">
    <property type="term" value="F:peptide transmembrane transporter activity"/>
    <property type="evidence" value="ECO:0007669"/>
    <property type="project" value="InterPro"/>
</dbReference>
<dbReference type="GO" id="GO:0015833">
    <property type="term" value="P:peptide transport"/>
    <property type="evidence" value="ECO:0007669"/>
    <property type="project" value="InterPro"/>
</dbReference>
<dbReference type="NCBIfam" id="NF008306">
    <property type="entry name" value="PRK11098.1"/>
    <property type="match status" value="1"/>
</dbReference>
<keyword evidence="2" id="KW-0813">Transport</keyword>
<dbReference type="PANTHER" id="PTHR11384:SF59">
    <property type="entry name" value="LYSOSOMAL COBALAMIN TRANSPORTER ABCD4"/>
    <property type="match status" value="1"/>
</dbReference>
<dbReference type="NCBIfam" id="NF009036">
    <property type="entry name" value="PRK12369.1"/>
    <property type="match status" value="1"/>
</dbReference>
<dbReference type="InterPro" id="IPR009248">
    <property type="entry name" value="SbmA_BacA"/>
</dbReference>
<proteinExistence type="predicted"/>
<evidence type="ECO:0000313" key="9">
    <source>
        <dbReference type="EMBL" id="SMY15112.1"/>
    </source>
</evidence>
<keyword evidence="3 6" id="KW-0812">Transmembrane</keyword>
<dbReference type="InterPro" id="IPR050835">
    <property type="entry name" value="ABC_transporter_sub-D"/>
</dbReference>
<evidence type="ECO:0000256" key="3">
    <source>
        <dbReference type="ARBA" id="ARBA00022692"/>
    </source>
</evidence>
<feature type="transmembrane region" description="Helical" evidence="6">
    <location>
        <begin position="133"/>
        <end position="152"/>
    </location>
</feature>
<reference evidence="10" key="1">
    <citation type="submission" date="2017-06" db="EMBL/GenBank/DDBJ databases">
        <authorList>
            <person name="Rodrigo-Torres L."/>
            <person name="Arahal R. D."/>
            <person name="Lucena T."/>
        </authorList>
    </citation>
    <scope>NUCLEOTIDE SEQUENCE [LARGE SCALE GENOMIC DNA]</scope>
    <source>
        <strain evidence="10">type strain: CECT 9192</strain>
    </source>
</reference>
<comment type="subcellular location">
    <subcellularLocation>
        <location evidence="1">Cell membrane</location>
        <topology evidence="1">Multi-pass membrane protein</topology>
    </subcellularLocation>
</comment>
<dbReference type="GO" id="GO:0005886">
    <property type="term" value="C:plasma membrane"/>
    <property type="evidence" value="ECO:0007669"/>
    <property type="project" value="UniProtKB-SubCell"/>
</dbReference>
<dbReference type="InterPro" id="IPR036640">
    <property type="entry name" value="ABC1_TM_sf"/>
</dbReference>
<dbReference type="Proteomes" id="UP000196485">
    <property type="component" value="Unassembled WGS sequence"/>
</dbReference>
<dbReference type="RefSeq" id="WP_060996642.1">
    <property type="nucleotide sequence ID" value="NZ_FYAH01000001.1"/>
</dbReference>
<dbReference type="EMBL" id="FYAH01000001">
    <property type="protein sequence ID" value="SMY15112.1"/>
    <property type="molecule type" value="Genomic_DNA"/>
</dbReference>
<dbReference type="Proteomes" id="UP000241858">
    <property type="component" value="Unassembled WGS sequence"/>
</dbReference>
<keyword evidence="4 6" id="KW-1133">Transmembrane helix</keyword>
<keyword evidence="10" id="KW-1185">Reference proteome</keyword>
<name>A0A1A6TXQ1_9GAMM</name>
<feature type="transmembrane region" description="Helical" evidence="6">
    <location>
        <begin position="12"/>
        <end position="30"/>
    </location>
</feature>
<gene>
    <name evidence="9" type="primary">sbmA</name>
    <name evidence="7" type="ORF">C0W81_06200</name>
    <name evidence="8" type="ORF">CTM88_00230</name>
    <name evidence="9" type="ORF">PAQU9191_00330</name>
</gene>
<evidence type="ECO:0000256" key="5">
    <source>
        <dbReference type="ARBA" id="ARBA00023136"/>
    </source>
</evidence>
<feature type="transmembrane region" description="Helical" evidence="6">
    <location>
        <begin position="62"/>
        <end position="87"/>
    </location>
</feature>
<reference evidence="11 12" key="3">
    <citation type="submission" date="2018-03" db="EMBL/GenBank/DDBJ databases">
        <title>Whole genome sequencing of Histamine producing bacteria.</title>
        <authorList>
            <person name="Butler K."/>
        </authorList>
    </citation>
    <scope>NUCLEOTIDE SEQUENCE [LARGE SCALE GENOMIC DNA]</scope>
    <source>
        <strain evidence="8 11">BS2</strain>
        <strain evidence="7 12">DSM 23343</strain>
    </source>
</reference>
<dbReference type="SUPFAM" id="SSF90123">
    <property type="entry name" value="ABC transporter transmembrane region"/>
    <property type="match status" value="1"/>
</dbReference>
<accession>A0A1A6TXQ1</accession>
<evidence type="ECO:0000256" key="6">
    <source>
        <dbReference type="SAM" id="Phobius"/>
    </source>
</evidence>
<evidence type="ECO:0000256" key="4">
    <source>
        <dbReference type="ARBA" id="ARBA00022989"/>
    </source>
</evidence>
<feature type="transmembrane region" description="Helical" evidence="6">
    <location>
        <begin position="172"/>
        <end position="193"/>
    </location>
</feature>
<protein>
    <submittedName>
        <fullName evidence="8">Peptide antibiotic transporter SbmA</fullName>
    </submittedName>
</protein>
<evidence type="ECO:0000313" key="11">
    <source>
        <dbReference type="Proteomes" id="UP000240254"/>
    </source>
</evidence>
<dbReference type="AlphaFoldDB" id="A0A1A6TXQ1"/>
<evidence type="ECO:0000313" key="8">
    <source>
        <dbReference type="EMBL" id="PSU31384.1"/>
    </source>
</evidence>
<keyword evidence="5 6" id="KW-0472">Membrane</keyword>
<dbReference type="Proteomes" id="UP000240254">
    <property type="component" value="Unassembled WGS sequence"/>
</dbReference>
<dbReference type="EMBL" id="PYLY01000009">
    <property type="protein sequence ID" value="PSU07903.1"/>
    <property type="molecule type" value="Genomic_DNA"/>
</dbReference>